<keyword evidence="3" id="KW-1185">Reference proteome</keyword>
<evidence type="ECO:0000313" key="3">
    <source>
        <dbReference type="Proteomes" id="UP000799440"/>
    </source>
</evidence>
<dbReference type="EMBL" id="MU006571">
    <property type="protein sequence ID" value="KAF2747791.1"/>
    <property type="molecule type" value="Genomic_DNA"/>
</dbReference>
<accession>A0A6A6VF36</accession>
<proteinExistence type="predicted"/>
<dbReference type="Proteomes" id="UP000799440">
    <property type="component" value="Unassembled WGS sequence"/>
</dbReference>
<evidence type="ECO:0000256" key="1">
    <source>
        <dbReference type="SAM" id="SignalP"/>
    </source>
</evidence>
<protein>
    <submittedName>
        <fullName evidence="2">Uncharacterized protein</fullName>
    </submittedName>
</protein>
<evidence type="ECO:0000313" key="2">
    <source>
        <dbReference type="EMBL" id="KAF2747791.1"/>
    </source>
</evidence>
<sequence length="216" mass="23640">MTFSKIALLLSVAVAASALPSPGAVTAPIEGYKVATLSWEVETSPGHIEILNGTVQEVVAQAVKINPDFEEIVAANLNAGVSVPEEKRSEHALSKRSEVNCWPRQGEWGVTPAKHIEDGISYLRGIGGKPHLLPGPGYCTRVSCSHTSAIWLCNDQNYERWLGSWNDVANSAQHIVNTCKYWAMHGTLGYYAYFVKGQNFEASKWNTIVRHDGNNC</sequence>
<gene>
    <name evidence="2" type="ORF">M011DRAFT_476962</name>
</gene>
<feature type="signal peptide" evidence="1">
    <location>
        <begin position="1"/>
        <end position="18"/>
    </location>
</feature>
<reference evidence="2" key="1">
    <citation type="journal article" date="2020" name="Stud. Mycol.">
        <title>101 Dothideomycetes genomes: a test case for predicting lifestyles and emergence of pathogens.</title>
        <authorList>
            <person name="Haridas S."/>
            <person name="Albert R."/>
            <person name="Binder M."/>
            <person name="Bloem J."/>
            <person name="Labutti K."/>
            <person name="Salamov A."/>
            <person name="Andreopoulos B."/>
            <person name="Baker S."/>
            <person name="Barry K."/>
            <person name="Bills G."/>
            <person name="Bluhm B."/>
            <person name="Cannon C."/>
            <person name="Castanera R."/>
            <person name="Culley D."/>
            <person name="Daum C."/>
            <person name="Ezra D."/>
            <person name="Gonzalez J."/>
            <person name="Henrissat B."/>
            <person name="Kuo A."/>
            <person name="Liang C."/>
            <person name="Lipzen A."/>
            <person name="Lutzoni F."/>
            <person name="Magnuson J."/>
            <person name="Mondo S."/>
            <person name="Nolan M."/>
            <person name="Ohm R."/>
            <person name="Pangilinan J."/>
            <person name="Park H.-J."/>
            <person name="Ramirez L."/>
            <person name="Alfaro M."/>
            <person name="Sun H."/>
            <person name="Tritt A."/>
            <person name="Yoshinaga Y."/>
            <person name="Zwiers L.-H."/>
            <person name="Turgeon B."/>
            <person name="Goodwin S."/>
            <person name="Spatafora J."/>
            <person name="Crous P."/>
            <person name="Grigoriev I."/>
        </authorList>
    </citation>
    <scope>NUCLEOTIDE SEQUENCE</scope>
    <source>
        <strain evidence="2">CBS 119925</strain>
    </source>
</reference>
<keyword evidence="1" id="KW-0732">Signal</keyword>
<dbReference type="PANTHER" id="PTHR35605:SF1">
    <property type="entry name" value="ECP2 EFFECTOR PROTEIN DOMAIN-CONTAINING PROTEIN-RELATED"/>
    <property type="match status" value="1"/>
</dbReference>
<dbReference type="OrthoDB" id="3552888at2759"/>
<name>A0A6A6VF36_9PLEO</name>
<organism evidence="2 3">
    <name type="scientific">Sporormia fimetaria CBS 119925</name>
    <dbReference type="NCBI Taxonomy" id="1340428"/>
    <lineage>
        <taxon>Eukaryota</taxon>
        <taxon>Fungi</taxon>
        <taxon>Dikarya</taxon>
        <taxon>Ascomycota</taxon>
        <taxon>Pezizomycotina</taxon>
        <taxon>Dothideomycetes</taxon>
        <taxon>Pleosporomycetidae</taxon>
        <taxon>Pleosporales</taxon>
        <taxon>Sporormiaceae</taxon>
        <taxon>Sporormia</taxon>
    </lineage>
</organism>
<dbReference type="PANTHER" id="PTHR35605">
    <property type="entry name" value="ECP2 EFFECTOR PROTEIN DOMAIN-CONTAINING PROTEIN-RELATED"/>
    <property type="match status" value="1"/>
</dbReference>
<feature type="chain" id="PRO_5025647172" evidence="1">
    <location>
        <begin position="19"/>
        <end position="216"/>
    </location>
</feature>
<dbReference type="AlphaFoldDB" id="A0A6A6VF36"/>